<dbReference type="EMBL" id="CAJNJA010036389">
    <property type="protein sequence ID" value="CAE7719870.1"/>
    <property type="molecule type" value="Genomic_DNA"/>
</dbReference>
<feature type="region of interest" description="Disordered" evidence="1">
    <location>
        <begin position="1"/>
        <end position="58"/>
    </location>
</feature>
<name>A0A812XC53_9DINO</name>
<dbReference type="AlphaFoldDB" id="A0A812XC53"/>
<organism evidence="2 3">
    <name type="scientific">Symbiodinium necroappetens</name>
    <dbReference type="NCBI Taxonomy" id="1628268"/>
    <lineage>
        <taxon>Eukaryota</taxon>
        <taxon>Sar</taxon>
        <taxon>Alveolata</taxon>
        <taxon>Dinophyceae</taxon>
        <taxon>Suessiales</taxon>
        <taxon>Symbiodiniaceae</taxon>
        <taxon>Symbiodinium</taxon>
    </lineage>
</organism>
<protein>
    <recommendedName>
        <fullName evidence="4">Reverse transcriptase domain-containing protein</fullName>
    </recommendedName>
</protein>
<proteinExistence type="predicted"/>
<reference evidence="2" key="1">
    <citation type="submission" date="2021-02" db="EMBL/GenBank/DDBJ databases">
        <authorList>
            <person name="Dougan E. K."/>
            <person name="Rhodes N."/>
            <person name="Thang M."/>
            <person name="Chan C."/>
        </authorList>
    </citation>
    <scope>NUCLEOTIDE SEQUENCE</scope>
</reference>
<comment type="caution">
    <text evidence="2">The sequence shown here is derived from an EMBL/GenBank/DDBJ whole genome shotgun (WGS) entry which is preliminary data.</text>
</comment>
<sequence>MSRLSLEEQLSRSPGSRRQEHSEGRTSPKPQPPTEDLEQGDGVSSEESNKGMRRVRVQPGQPKILNACGGCRLELPEHLAASLASEDIRNFAQRVDHVESQVTKQMQQTINLLDEMTNKHAEHGGILEQLQEANREVHARLDKLERGDGISHEAAKALLADIQWGGKLAYLLNDMFYTAHIPESIDRGITVLLPKIPCPLEWGDTRPITLSSTLLKWASQLLLARAGGHIRSGSLLQWARAGRQGVELVATIRRVTQMARDWGALFWLSILETRTLNVAIADSITTVPQTNGIRQGSPDSPDLFGAIVARDLQTAISQAPTQPRDPKGGPPPPRVGGSFLDDTYLWSQDRSHLQKVIHNLEGELARDGLHIHPIKTAILYSKPTGGGTFEIVGETVACSDYRTVISTLGSPITFHDQTAALIAEMSRRSRNAFRKHKQILTARTNIKSRAKAYLTLVRNAGVGQLERPLPPAGKTTPPQNRGAEMVLVCAQQNMAVVGTHGKGGT</sequence>
<dbReference type="OrthoDB" id="1938551at2759"/>
<dbReference type="Proteomes" id="UP000601435">
    <property type="component" value="Unassembled WGS sequence"/>
</dbReference>
<evidence type="ECO:0000256" key="1">
    <source>
        <dbReference type="SAM" id="MobiDB-lite"/>
    </source>
</evidence>
<evidence type="ECO:0000313" key="2">
    <source>
        <dbReference type="EMBL" id="CAE7719870.1"/>
    </source>
</evidence>
<gene>
    <name evidence="2" type="ORF">SNEC2469_LOCUS20753</name>
</gene>
<feature type="compositionally biased region" description="Basic and acidic residues" evidence="1">
    <location>
        <begin position="17"/>
        <end position="26"/>
    </location>
</feature>
<keyword evidence="3" id="KW-1185">Reference proteome</keyword>
<feature type="compositionally biased region" description="Basic and acidic residues" evidence="1">
    <location>
        <begin position="1"/>
        <end position="10"/>
    </location>
</feature>
<evidence type="ECO:0000313" key="3">
    <source>
        <dbReference type="Proteomes" id="UP000601435"/>
    </source>
</evidence>
<accession>A0A812XC53</accession>
<evidence type="ECO:0008006" key="4">
    <source>
        <dbReference type="Google" id="ProtNLM"/>
    </source>
</evidence>